<organism evidence="11 12">
    <name type="scientific">Mesorhabditis spiculigera</name>
    <dbReference type="NCBI Taxonomy" id="96644"/>
    <lineage>
        <taxon>Eukaryota</taxon>
        <taxon>Metazoa</taxon>
        <taxon>Ecdysozoa</taxon>
        <taxon>Nematoda</taxon>
        <taxon>Chromadorea</taxon>
        <taxon>Rhabditida</taxon>
        <taxon>Rhabditina</taxon>
        <taxon>Rhabditomorpha</taxon>
        <taxon>Rhabditoidea</taxon>
        <taxon>Rhabditidae</taxon>
        <taxon>Mesorhabditinae</taxon>
        <taxon>Mesorhabditis</taxon>
    </lineage>
</organism>
<keyword evidence="6 7" id="KW-0539">Nucleus</keyword>
<comment type="similarity">
    <text evidence="2 7">Belongs to the Mediator complex subunit 14 family.</text>
</comment>
<dbReference type="InterPro" id="IPR056879">
    <property type="entry name" value="RM3_Med14"/>
</dbReference>
<dbReference type="PANTHER" id="PTHR12809:SF2">
    <property type="entry name" value="MEDIATOR OF RNA POLYMERASE II TRANSCRIPTION SUBUNIT 14"/>
    <property type="match status" value="1"/>
</dbReference>
<reference evidence="11" key="1">
    <citation type="submission" date="2023-06" db="EMBL/GenBank/DDBJ databases">
        <authorList>
            <person name="Delattre M."/>
        </authorList>
    </citation>
    <scope>NUCLEOTIDE SEQUENCE</scope>
    <source>
        <strain evidence="11">AF72</strain>
    </source>
</reference>
<evidence type="ECO:0000259" key="9">
    <source>
        <dbReference type="Pfam" id="PF08638"/>
    </source>
</evidence>
<evidence type="ECO:0000259" key="10">
    <source>
        <dbReference type="Pfam" id="PF25065"/>
    </source>
</evidence>
<evidence type="ECO:0000256" key="7">
    <source>
        <dbReference type="RuleBase" id="RU365082"/>
    </source>
</evidence>
<keyword evidence="12" id="KW-1185">Reference proteome</keyword>
<comment type="caution">
    <text evidence="11">The sequence shown here is derived from an EMBL/GenBank/DDBJ whole genome shotgun (WGS) entry which is preliminary data.</text>
</comment>
<protein>
    <recommendedName>
        <fullName evidence="7">Mediator of RNA polymerase II transcription subunit 14</fullName>
    </recommendedName>
    <alternativeName>
        <fullName evidence="7">Mediator complex subunit 14</fullName>
    </alternativeName>
</protein>
<dbReference type="PANTHER" id="PTHR12809">
    <property type="entry name" value="MEDIATOR COMPLEX SUBUNIT"/>
    <property type="match status" value="1"/>
</dbReference>
<keyword evidence="3 7" id="KW-0805">Transcription regulation</keyword>
<feature type="region of interest" description="Disordered" evidence="8">
    <location>
        <begin position="942"/>
        <end position="965"/>
    </location>
</feature>
<sequence>MDQPSSITEADDLNKQVITPDKCGPPSIPLSVLLDFAVQQILHEITVLSELVGKKYDQDKKISLVQFAHSTRTLTVKLLAIVRWLKTSKKFENCSVINYILDQQMQLFVETADNLFHFKNGLELAKLPNFHVCSAVDILTQGTYSRLPLSIKRRYISEPKITQLELANTLSRLNKVLQARISRLSPKLSPKIQKIIIKNGMVTLIVPGEFEAKLTVLGEAPSIPWTLLNIKMLVEEYEIGYGTQLVHPLQLNAVHQVLQSRMDASKNPLQEVYAFLHYFAQSIKLDVLFCQATQLASGRLRDKISIERYDQKERVLVIGYWLQRIQTRKGQPPRFVPQFRLQISCGRPDSYASLRVRHFPQSDKFGTLDERTGRLSMDRLLSEIFTFRCIQRLLIIREKLEECSSSSNLALAGNVVPVIRYRLVMDAKPEETLNISVNFYNGRITCTMHTLGERTELRELERVLHESKFTPTLLQKWVNRLKVLMMIERYKKAVACLQVRILTEAQMTTKLSKVESIPNDRIVLQFFKDENYYLIVAFEVDSMSHVQTNLHLLTAVNDKVTILNLSRDHPALHAPMTRYFELHRDDVYDEAKSDWGRSLSCAVAAVDDRIAFMKLTEELSRKKISYEPLQTEEVVGGLMLKLKDLQSSIDVEVPEFFNNLVRCCLRLDTRAKVVWPFECCIKDNPLPSDCVSSRPGPLRRACMMEIPSGHYSPNNDSVSTTILERLTIFAHIYKIASRFAPAYKAMYHKYCSIHAYTYHKLVIAYGEKRDQLLVLTYRLRNAGKPIEPSFVITFGQTLPNEVYQKQDFRWPSESRWNPHAQLTHIINENFNIRPDLVELVDYLVATSVPLTALSGYSRTRFKTIRSLASILGNDMVFSLQFKYNICPSDAYTMRLQFGHLHIEFKLLSKDKVGVRDCTRFHSSIVGMEQFWKWISNGTAEVVMDRNGPRNPSPIAPNSLPMEHNAASPLASSHSLSVPAAASQPSPHGSYIPSNSELGLSSNIILIDNATLHRACAIQPPDRDASFFSREKPRAPPLDVYLHGLVYLRHVATALSHISHLAGRSPMLIDQLTIHPDSIRVTSKTFDPPTPVYPHKSAVLNFNFYLCAQTFTVKCSIEYLDDSGPSREDIAIFEEFFERLVFPLQNEFALLAFLSICRMPNGAFASMAKVLRAQMDSIDDVPSVQENQWCLHLLLCVFVRENPQNPQHGRKFRPGVMADDRQKNLRLFVNFVPAHDPDHARKPKHIMILQYNMQSNQVDMHHQQQPAAHQFDDKEGFKEVFTSANEEAALTGGCPIWPAISQLLKRPGINRMPGSVQMPGSMMAPGSMDAPIGSVGNMGSVGPVGSVGTIGSVGPQQGGSAHNPMMI</sequence>
<evidence type="ECO:0000313" key="12">
    <source>
        <dbReference type="Proteomes" id="UP001177023"/>
    </source>
</evidence>
<keyword evidence="4 7" id="KW-0010">Activator</keyword>
<dbReference type="Pfam" id="PF25065">
    <property type="entry name" value="RM3_Med14"/>
    <property type="match status" value="1"/>
</dbReference>
<dbReference type="GO" id="GO:0003712">
    <property type="term" value="F:transcription coregulator activity"/>
    <property type="evidence" value="ECO:0007669"/>
    <property type="project" value="UniProtKB-UniRule"/>
</dbReference>
<evidence type="ECO:0000313" key="11">
    <source>
        <dbReference type="EMBL" id="CAJ0578435.1"/>
    </source>
</evidence>
<evidence type="ECO:0000256" key="4">
    <source>
        <dbReference type="ARBA" id="ARBA00023159"/>
    </source>
</evidence>
<comment type="subcellular location">
    <subcellularLocation>
        <location evidence="1 7">Nucleus</location>
    </subcellularLocation>
</comment>
<evidence type="ECO:0000256" key="5">
    <source>
        <dbReference type="ARBA" id="ARBA00023163"/>
    </source>
</evidence>
<dbReference type="GO" id="GO:0070847">
    <property type="term" value="C:core mediator complex"/>
    <property type="evidence" value="ECO:0007669"/>
    <property type="project" value="TreeGrafter"/>
</dbReference>
<evidence type="ECO:0000256" key="8">
    <source>
        <dbReference type="SAM" id="MobiDB-lite"/>
    </source>
</evidence>
<evidence type="ECO:0000256" key="1">
    <source>
        <dbReference type="ARBA" id="ARBA00004123"/>
    </source>
</evidence>
<proteinExistence type="inferred from homology"/>
<evidence type="ECO:0000256" key="3">
    <source>
        <dbReference type="ARBA" id="ARBA00023015"/>
    </source>
</evidence>
<dbReference type="InterPro" id="IPR055122">
    <property type="entry name" value="Med14_N"/>
</dbReference>
<evidence type="ECO:0000256" key="2">
    <source>
        <dbReference type="ARBA" id="ARBA00007813"/>
    </source>
</evidence>
<accession>A0AA36GAF7</accession>
<comment type="function">
    <text evidence="7">Component of the Mediator complex, a coactivator involved in the regulated transcription of nearly all RNA polymerase II-dependent genes. Mediator functions as a bridge to convey information from gene-specific regulatory proteins to the basal RNA polymerase II transcription machinery. Mediator is recruited to promoters by direct interactions with regulatory proteins and serves as a scaffold for the assembly of a functional preinitiation complex with RNA polymerase II and the general transcription factors.</text>
</comment>
<dbReference type="InterPro" id="IPR013947">
    <property type="entry name" value="Mediator_Med14"/>
</dbReference>
<keyword evidence="5 7" id="KW-0804">Transcription</keyword>
<dbReference type="EMBL" id="CATQJA010002653">
    <property type="protein sequence ID" value="CAJ0578435.1"/>
    <property type="molecule type" value="Genomic_DNA"/>
</dbReference>
<comment type="subunit">
    <text evidence="7">Component of the Mediator complex.</text>
</comment>
<feature type="domain" description="Mediator complex subunit MED14 N-terminal" evidence="9">
    <location>
        <begin position="28"/>
        <end position="216"/>
    </location>
</feature>
<dbReference type="GO" id="GO:0016592">
    <property type="term" value="C:mediator complex"/>
    <property type="evidence" value="ECO:0007669"/>
    <property type="project" value="UniProtKB-UniRule"/>
</dbReference>
<feature type="domain" description="Mediator of RNA polymerase II transcription subunit 14 RM3" evidence="10">
    <location>
        <begin position="379"/>
        <end position="489"/>
    </location>
</feature>
<evidence type="ECO:0000256" key="6">
    <source>
        <dbReference type="ARBA" id="ARBA00023242"/>
    </source>
</evidence>
<dbReference type="Proteomes" id="UP001177023">
    <property type="component" value="Unassembled WGS sequence"/>
</dbReference>
<gene>
    <name evidence="11" type="ORF">MSPICULIGERA_LOCUS16693</name>
</gene>
<name>A0AA36GAF7_9BILA</name>
<dbReference type="GO" id="GO:0006357">
    <property type="term" value="P:regulation of transcription by RNA polymerase II"/>
    <property type="evidence" value="ECO:0007669"/>
    <property type="project" value="InterPro"/>
</dbReference>
<dbReference type="Pfam" id="PF08638">
    <property type="entry name" value="Med14"/>
    <property type="match status" value="1"/>
</dbReference>
<feature type="non-terminal residue" evidence="11">
    <location>
        <position position="1"/>
    </location>
</feature>